<evidence type="ECO:0000313" key="8">
    <source>
        <dbReference type="EMBL" id="PYZ95247.1"/>
    </source>
</evidence>
<dbReference type="RefSeq" id="WP_110608882.1">
    <property type="nucleotide sequence ID" value="NZ_PDOD01000001.1"/>
</dbReference>
<dbReference type="Pfam" id="PF00160">
    <property type="entry name" value="Pro_isomerase"/>
    <property type="match status" value="1"/>
</dbReference>
<dbReference type="GO" id="GO:0006457">
    <property type="term" value="P:protein folding"/>
    <property type="evidence" value="ECO:0007669"/>
    <property type="project" value="InterPro"/>
</dbReference>
<evidence type="ECO:0000256" key="1">
    <source>
        <dbReference type="ARBA" id="ARBA00000971"/>
    </source>
</evidence>
<keyword evidence="3 5" id="KW-0697">Rotamase</keyword>
<accession>A0A323TNJ0</accession>
<evidence type="ECO:0000256" key="3">
    <source>
        <dbReference type="ARBA" id="ARBA00023110"/>
    </source>
</evidence>
<dbReference type="PROSITE" id="PS00170">
    <property type="entry name" value="CSA_PPIASE_1"/>
    <property type="match status" value="1"/>
</dbReference>
<evidence type="ECO:0000256" key="4">
    <source>
        <dbReference type="ARBA" id="ARBA00023235"/>
    </source>
</evidence>
<dbReference type="SUPFAM" id="SSF50891">
    <property type="entry name" value="Cyclophilin-like"/>
    <property type="match status" value="1"/>
</dbReference>
<evidence type="ECO:0000259" key="7">
    <source>
        <dbReference type="PROSITE" id="PS50072"/>
    </source>
</evidence>
<dbReference type="Proteomes" id="UP000248214">
    <property type="component" value="Unassembled WGS sequence"/>
</dbReference>
<sequence>MKKSTKYLASLGISTLVILSACGDNNDNNENQEMNEETTEQTDVNNEQSDENNQSSENNETAMDEETPSRDETPDDYPQFNDEVAEDEREAIISTNMGDIHIKLFPEVAPKAVENFLTLAEEGYYEEVIFHRVIENFMIQGGDPTGTGSGGESAFGGSFEDEFDTSVAHFQGALSMANSGPNTNGSQFFIVHADSEGLNEEAFEGMASQGMTFPEETVEKYLEVGGTPHLDFGHTVFGHVIGGMDVVNEIATVETEPVDRPVDEVYIESVEVID</sequence>
<feature type="chain" id="PRO_5016193665" description="Peptidyl-prolyl cis-trans isomerase" evidence="5">
    <location>
        <begin position="24"/>
        <end position="274"/>
    </location>
</feature>
<dbReference type="PROSITE" id="PS51257">
    <property type="entry name" value="PROKAR_LIPOPROTEIN"/>
    <property type="match status" value="1"/>
</dbReference>
<dbReference type="InterPro" id="IPR044666">
    <property type="entry name" value="Cyclophilin_A-like"/>
</dbReference>
<evidence type="ECO:0000256" key="5">
    <source>
        <dbReference type="RuleBase" id="RU363019"/>
    </source>
</evidence>
<feature type="compositionally biased region" description="Low complexity" evidence="6">
    <location>
        <begin position="41"/>
        <end position="60"/>
    </location>
</feature>
<feature type="signal peptide" evidence="5">
    <location>
        <begin position="1"/>
        <end position="23"/>
    </location>
</feature>
<dbReference type="PANTHER" id="PTHR45625">
    <property type="entry name" value="PEPTIDYL-PROLYL CIS-TRANS ISOMERASE-RELATED"/>
    <property type="match status" value="1"/>
</dbReference>
<dbReference type="InterPro" id="IPR020892">
    <property type="entry name" value="Cyclophilin-type_PPIase_CS"/>
</dbReference>
<feature type="region of interest" description="Disordered" evidence="6">
    <location>
        <begin position="21"/>
        <end position="80"/>
    </location>
</feature>
<reference evidence="8 9" key="1">
    <citation type="submission" date="2017-10" db="EMBL/GenBank/DDBJ databases">
        <title>Bacillus sp. nov., a halophilic bacterium isolated from a Keqin Lake.</title>
        <authorList>
            <person name="Wang H."/>
        </authorList>
    </citation>
    <scope>NUCLEOTIDE SEQUENCE [LARGE SCALE GENOMIC DNA]</scope>
    <source>
        <strain evidence="8 9">KQ-12</strain>
    </source>
</reference>
<organism evidence="8 9">
    <name type="scientific">Salipaludibacillus keqinensis</name>
    <dbReference type="NCBI Taxonomy" id="2045207"/>
    <lineage>
        <taxon>Bacteria</taxon>
        <taxon>Bacillati</taxon>
        <taxon>Bacillota</taxon>
        <taxon>Bacilli</taxon>
        <taxon>Bacillales</taxon>
        <taxon>Bacillaceae</taxon>
    </lineage>
</organism>
<comment type="similarity">
    <text evidence="5">Belongs to the cyclophilin-type PPIase family.</text>
</comment>
<dbReference type="OrthoDB" id="9807797at2"/>
<comment type="caution">
    <text evidence="8">The sequence shown here is derived from an EMBL/GenBank/DDBJ whole genome shotgun (WGS) entry which is preliminary data.</text>
</comment>
<evidence type="ECO:0000256" key="6">
    <source>
        <dbReference type="SAM" id="MobiDB-lite"/>
    </source>
</evidence>
<feature type="domain" description="PPIase cyclophilin-type" evidence="7">
    <location>
        <begin position="94"/>
        <end position="272"/>
    </location>
</feature>
<keyword evidence="5" id="KW-0732">Signal</keyword>
<dbReference type="PRINTS" id="PR00153">
    <property type="entry name" value="CSAPPISMRASE"/>
</dbReference>
<comment type="catalytic activity">
    <reaction evidence="1 5">
        <text>[protein]-peptidylproline (omega=180) = [protein]-peptidylproline (omega=0)</text>
        <dbReference type="Rhea" id="RHEA:16237"/>
        <dbReference type="Rhea" id="RHEA-COMP:10747"/>
        <dbReference type="Rhea" id="RHEA-COMP:10748"/>
        <dbReference type="ChEBI" id="CHEBI:83833"/>
        <dbReference type="ChEBI" id="CHEBI:83834"/>
        <dbReference type="EC" id="5.2.1.8"/>
    </reaction>
</comment>
<dbReference type="AlphaFoldDB" id="A0A323TNJ0"/>
<dbReference type="EMBL" id="PDOD01000001">
    <property type="protein sequence ID" value="PYZ95247.1"/>
    <property type="molecule type" value="Genomic_DNA"/>
</dbReference>
<dbReference type="PROSITE" id="PS50072">
    <property type="entry name" value="CSA_PPIASE_2"/>
    <property type="match status" value="1"/>
</dbReference>
<dbReference type="GO" id="GO:0003755">
    <property type="term" value="F:peptidyl-prolyl cis-trans isomerase activity"/>
    <property type="evidence" value="ECO:0007669"/>
    <property type="project" value="UniProtKB-UniRule"/>
</dbReference>
<comment type="function">
    <text evidence="2 5">PPIases accelerate the folding of proteins. It catalyzes the cis-trans isomerization of proline imidic peptide bonds in oligopeptides.</text>
</comment>
<keyword evidence="9" id="KW-1185">Reference proteome</keyword>
<evidence type="ECO:0000256" key="2">
    <source>
        <dbReference type="ARBA" id="ARBA00002388"/>
    </source>
</evidence>
<keyword evidence="4 5" id="KW-0413">Isomerase</keyword>
<dbReference type="InterPro" id="IPR029000">
    <property type="entry name" value="Cyclophilin-like_dom_sf"/>
</dbReference>
<proteinExistence type="inferred from homology"/>
<protein>
    <recommendedName>
        <fullName evidence="5">Peptidyl-prolyl cis-trans isomerase</fullName>
        <shortName evidence="5">PPIase</shortName>
        <ecNumber evidence="5">5.2.1.8</ecNumber>
    </recommendedName>
</protein>
<name>A0A323TNJ0_9BACI</name>
<evidence type="ECO:0000313" key="9">
    <source>
        <dbReference type="Proteomes" id="UP000248214"/>
    </source>
</evidence>
<dbReference type="PANTHER" id="PTHR45625:SF4">
    <property type="entry name" value="PEPTIDYLPROLYL ISOMERASE DOMAIN AND WD REPEAT-CONTAINING PROTEIN 1"/>
    <property type="match status" value="1"/>
</dbReference>
<dbReference type="Gene3D" id="2.40.100.10">
    <property type="entry name" value="Cyclophilin-like"/>
    <property type="match status" value="1"/>
</dbReference>
<dbReference type="EC" id="5.2.1.8" evidence="5"/>
<gene>
    <name evidence="8" type="ORF">CR194_06965</name>
</gene>
<dbReference type="InterPro" id="IPR002130">
    <property type="entry name" value="Cyclophilin-type_PPIase_dom"/>
</dbReference>